<evidence type="ECO:0000256" key="7">
    <source>
        <dbReference type="ARBA" id="ARBA00023136"/>
    </source>
</evidence>
<keyword evidence="5 9" id="KW-0812">Transmembrane</keyword>
<evidence type="ECO:0000256" key="1">
    <source>
        <dbReference type="ARBA" id="ARBA00004571"/>
    </source>
</evidence>
<evidence type="ECO:0000256" key="6">
    <source>
        <dbReference type="ARBA" id="ARBA00023077"/>
    </source>
</evidence>
<keyword evidence="15" id="KW-1185">Reference proteome</keyword>
<dbReference type="PANTHER" id="PTHR30069">
    <property type="entry name" value="TONB-DEPENDENT OUTER MEMBRANE RECEPTOR"/>
    <property type="match status" value="1"/>
</dbReference>
<feature type="domain" description="TonB-dependent receptor-like beta-barrel" evidence="12">
    <location>
        <begin position="243"/>
        <end position="604"/>
    </location>
</feature>
<dbReference type="Proteomes" id="UP000282818">
    <property type="component" value="Unassembled WGS sequence"/>
</dbReference>
<dbReference type="PANTHER" id="PTHR30069:SF41">
    <property type="entry name" value="HEME_HEMOPEXIN UTILIZATION PROTEIN C"/>
    <property type="match status" value="1"/>
</dbReference>
<feature type="domain" description="TonB-dependent receptor plug" evidence="13">
    <location>
        <begin position="45"/>
        <end position="141"/>
    </location>
</feature>
<keyword evidence="11" id="KW-0732">Signal</keyword>
<evidence type="ECO:0000256" key="9">
    <source>
        <dbReference type="PROSITE-ProRule" id="PRU01360"/>
    </source>
</evidence>
<reference evidence="14 15" key="1">
    <citation type="submission" date="2019-01" db="EMBL/GenBank/DDBJ databases">
        <authorList>
            <person name="Chen W.-M."/>
        </authorList>
    </citation>
    <scope>NUCLEOTIDE SEQUENCE [LARGE SCALE GENOMIC DNA]</scope>
    <source>
        <strain evidence="14 15">HPM-16</strain>
    </source>
</reference>
<keyword evidence="7 9" id="KW-0472">Membrane</keyword>
<dbReference type="InterPro" id="IPR036942">
    <property type="entry name" value="Beta-barrel_TonB_sf"/>
</dbReference>
<dbReference type="GO" id="GO:0015344">
    <property type="term" value="F:siderophore uptake transmembrane transporter activity"/>
    <property type="evidence" value="ECO:0007669"/>
    <property type="project" value="TreeGrafter"/>
</dbReference>
<keyword evidence="6 10" id="KW-0798">TonB box</keyword>
<comment type="caution">
    <text evidence="14">The sequence shown here is derived from an EMBL/GenBank/DDBJ whole genome shotgun (WGS) entry which is preliminary data.</text>
</comment>
<name>A0A437Q7W4_9GAMM</name>
<dbReference type="Pfam" id="PF07715">
    <property type="entry name" value="Plug"/>
    <property type="match status" value="1"/>
</dbReference>
<dbReference type="EMBL" id="SACQ01000004">
    <property type="protein sequence ID" value="RVU30642.1"/>
    <property type="molecule type" value="Genomic_DNA"/>
</dbReference>
<evidence type="ECO:0000256" key="4">
    <source>
        <dbReference type="ARBA" id="ARBA00022452"/>
    </source>
</evidence>
<evidence type="ECO:0000313" key="15">
    <source>
        <dbReference type="Proteomes" id="UP000282818"/>
    </source>
</evidence>
<dbReference type="InterPro" id="IPR000531">
    <property type="entry name" value="Beta-barrel_TonB"/>
</dbReference>
<dbReference type="InterPro" id="IPR039426">
    <property type="entry name" value="TonB-dep_rcpt-like"/>
</dbReference>
<keyword evidence="8 9" id="KW-0998">Cell outer membrane</keyword>
<dbReference type="InterPro" id="IPR012910">
    <property type="entry name" value="Plug_dom"/>
</dbReference>
<dbReference type="GO" id="GO:0044718">
    <property type="term" value="P:siderophore transmembrane transport"/>
    <property type="evidence" value="ECO:0007669"/>
    <property type="project" value="TreeGrafter"/>
</dbReference>
<feature type="signal peptide" evidence="11">
    <location>
        <begin position="1"/>
        <end position="24"/>
    </location>
</feature>
<feature type="chain" id="PRO_5019581287" evidence="11">
    <location>
        <begin position="25"/>
        <end position="642"/>
    </location>
</feature>
<evidence type="ECO:0000256" key="8">
    <source>
        <dbReference type="ARBA" id="ARBA00023237"/>
    </source>
</evidence>
<dbReference type="GO" id="GO:0009279">
    <property type="term" value="C:cell outer membrane"/>
    <property type="evidence" value="ECO:0007669"/>
    <property type="project" value="UniProtKB-SubCell"/>
</dbReference>
<dbReference type="AlphaFoldDB" id="A0A437Q7W4"/>
<evidence type="ECO:0000256" key="5">
    <source>
        <dbReference type="ARBA" id="ARBA00022692"/>
    </source>
</evidence>
<evidence type="ECO:0000256" key="3">
    <source>
        <dbReference type="ARBA" id="ARBA00022448"/>
    </source>
</evidence>
<dbReference type="Gene3D" id="2.170.130.10">
    <property type="entry name" value="TonB-dependent receptor, plug domain"/>
    <property type="match status" value="1"/>
</dbReference>
<evidence type="ECO:0000259" key="13">
    <source>
        <dbReference type="Pfam" id="PF07715"/>
    </source>
</evidence>
<dbReference type="Gene3D" id="2.40.170.20">
    <property type="entry name" value="TonB-dependent receptor, beta-barrel domain"/>
    <property type="match status" value="1"/>
</dbReference>
<keyword evidence="4 9" id="KW-1134">Transmembrane beta strand</keyword>
<dbReference type="InterPro" id="IPR037066">
    <property type="entry name" value="Plug_dom_sf"/>
</dbReference>
<evidence type="ECO:0000313" key="14">
    <source>
        <dbReference type="EMBL" id="RVU30642.1"/>
    </source>
</evidence>
<evidence type="ECO:0000256" key="10">
    <source>
        <dbReference type="RuleBase" id="RU003357"/>
    </source>
</evidence>
<dbReference type="PROSITE" id="PS52016">
    <property type="entry name" value="TONB_DEPENDENT_REC_3"/>
    <property type="match status" value="1"/>
</dbReference>
<sequence length="642" mass="70179">MTLPTHQRLLYLAIATAVASTAHADSNAVNAEKVTVTGSANPAEQQVEQVTLERYQATDLEDIFRQTPEVSVGGGFSTGQKVYVRGVEDINLNVSVDGAQQAGYMFHHQGQLNIEPELIKRVEVNAGAGLATDGPGALGGAIRFITKDPEDLLRDGEKAGMLLKAGYYDNTGGYKVSANAFGRVNDNISVLAALTRQDTDNIVDGRGNELTNTKSEIDSGLFKVVGHISPDQTVRLSHEIRNDDGRRNVRPHFISAGWNQDNQQQNRRKTTNVQYELTPNNPNVNVRANVYHTDAYITQQPDGEAEYGAGVESFGYDLRNTMDLGQHRVTVGTDYRNDTGYYINPEADGPQLDEELDVIGVYVQDEFALNAKTTLHAGVRYDHYDLDDNIGQNFSHSGFSPNVGVDYAVNDALTLRAGYAQALRGANVKEAFLLNFATNDPNRKAEEAENFEVGFDYQMDAVSFGSTAYVMSIDNAISRVSRSVVGNAGDVKVKGISAYLGYRLDNTEFNLGYSHNRPELDGEPLDDGNMGIGTSIGDTLTASLTHEMPALNLELGWSTELVKRLTRLDAERAEKPGYGVHDVYAKWLPTGSEDLSLTLTVKNLFDKQYLNHASYGVSTSSGDIIGLPEPGRDIRLTLATRF</sequence>
<gene>
    <name evidence="14" type="ORF">EOE65_10020</name>
</gene>
<accession>A0A437Q7W4</accession>
<protein>
    <submittedName>
        <fullName evidence="14">TonB-dependent receptor</fullName>
    </submittedName>
</protein>
<keyword evidence="14" id="KW-0675">Receptor</keyword>
<comment type="subcellular location">
    <subcellularLocation>
        <location evidence="1 9">Cell outer membrane</location>
        <topology evidence="1 9">Multi-pass membrane protein</topology>
    </subcellularLocation>
</comment>
<evidence type="ECO:0000259" key="12">
    <source>
        <dbReference type="Pfam" id="PF00593"/>
    </source>
</evidence>
<dbReference type="SUPFAM" id="SSF56935">
    <property type="entry name" value="Porins"/>
    <property type="match status" value="1"/>
</dbReference>
<proteinExistence type="inferred from homology"/>
<dbReference type="CDD" id="cd01347">
    <property type="entry name" value="ligand_gated_channel"/>
    <property type="match status" value="1"/>
</dbReference>
<comment type="similarity">
    <text evidence="2 9 10">Belongs to the TonB-dependent receptor family.</text>
</comment>
<organism evidence="14 15">
    <name type="scientific">Neptunomonas marina</name>
    <dbReference type="NCBI Taxonomy" id="1815562"/>
    <lineage>
        <taxon>Bacteria</taxon>
        <taxon>Pseudomonadati</taxon>
        <taxon>Pseudomonadota</taxon>
        <taxon>Gammaproteobacteria</taxon>
        <taxon>Oceanospirillales</taxon>
        <taxon>Oceanospirillaceae</taxon>
        <taxon>Neptunomonas</taxon>
    </lineage>
</organism>
<dbReference type="Pfam" id="PF00593">
    <property type="entry name" value="TonB_dep_Rec_b-barrel"/>
    <property type="match status" value="1"/>
</dbReference>
<evidence type="ECO:0000256" key="11">
    <source>
        <dbReference type="SAM" id="SignalP"/>
    </source>
</evidence>
<dbReference type="RefSeq" id="WP_127694178.1">
    <property type="nucleotide sequence ID" value="NZ_SACQ01000004.1"/>
</dbReference>
<evidence type="ECO:0000256" key="2">
    <source>
        <dbReference type="ARBA" id="ARBA00009810"/>
    </source>
</evidence>
<keyword evidence="3 9" id="KW-0813">Transport</keyword>